<dbReference type="PATRIC" id="fig|1496.897.peg.2582"/>
<dbReference type="RefSeq" id="WP_061364325.1">
    <property type="nucleotide sequence ID" value="NZ_CP010888.1"/>
</dbReference>
<keyword evidence="1" id="KW-1133">Transmembrane helix</keyword>
<gene>
    <name evidence="2" type="ORF">BN1095_330374</name>
</gene>
<accession>A0A069ANF8</accession>
<dbReference type="EMBL" id="LK932994">
    <property type="protein sequence ID" value="CDT17009.1"/>
    <property type="molecule type" value="Genomic_DNA"/>
</dbReference>
<name>A0A069ANF8_CLODI</name>
<keyword evidence="1" id="KW-0472">Membrane</keyword>
<keyword evidence="1" id="KW-0812">Transmembrane</keyword>
<feature type="transmembrane region" description="Helical" evidence="1">
    <location>
        <begin position="34"/>
        <end position="52"/>
    </location>
</feature>
<organism evidence="2">
    <name type="scientific">Clostridioides difficile</name>
    <name type="common">Peptoclostridium difficile</name>
    <dbReference type="NCBI Taxonomy" id="1496"/>
    <lineage>
        <taxon>Bacteria</taxon>
        <taxon>Bacillati</taxon>
        <taxon>Bacillota</taxon>
        <taxon>Clostridia</taxon>
        <taxon>Peptostreptococcales</taxon>
        <taxon>Peptostreptococcaceae</taxon>
        <taxon>Clostridioides</taxon>
    </lineage>
</organism>
<protein>
    <submittedName>
        <fullName evidence="2">Uncharacterized protein</fullName>
    </submittedName>
</protein>
<dbReference type="AlphaFoldDB" id="A0A069ANF8"/>
<sequence>MKRKLSTYFKGYILGLCIAFLLFTFILKKLIIENIIGIIIGTGIAFLLIYLFNKKENNIL</sequence>
<feature type="transmembrane region" description="Helical" evidence="1">
    <location>
        <begin position="12"/>
        <end position="28"/>
    </location>
</feature>
<evidence type="ECO:0000313" key="2">
    <source>
        <dbReference type="EMBL" id="CDT17009.1"/>
    </source>
</evidence>
<reference evidence="2" key="1">
    <citation type="submission" date="2014-07" db="EMBL/GenBank/DDBJ databases">
        <authorList>
            <person name="Monot Marc"/>
        </authorList>
    </citation>
    <scope>NUCLEOTIDE SEQUENCE</scope>
    <source>
        <strain evidence="2">7032989</strain>
    </source>
</reference>
<proteinExistence type="predicted"/>
<evidence type="ECO:0000256" key="1">
    <source>
        <dbReference type="SAM" id="Phobius"/>
    </source>
</evidence>